<organism evidence="11">
    <name type="scientific">Vanderwaltozyma polyspora (strain ATCC 22028 / DSM 70294 / BCRC 21397 / CBS 2163 / NBRC 10782 / NRRL Y-8283 / UCD 57-17)</name>
    <name type="common">Kluyveromyces polysporus</name>
    <dbReference type="NCBI Taxonomy" id="436907"/>
    <lineage>
        <taxon>Eukaryota</taxon>
        <taxon>Fungi</taxon>
        <taxon>Dikarya</taxon>
        <taxon>Ascomycota</taxon>
        <taxon>Saccharomycotina</taxon>
        <taxon>Saccharomycetes</taxon>
        <taxon>Saccharomycetales</taxon>
        <taxon>Saccharomycetaceae</taxon>
        <taxon>Vanderwaltozyma</taxon>
    </lineage>
</organism>
<dbReference type="InterPro" id="IPR013087">
    <property type="entry name" value="Znf_C2H2_type"/>
</dbReference>
<evidence type="ECO:0000313" key="10">
    <source>
        <dbReference type="EMBL" id="EDO17031.1"/>
    </source>
</evidence>
<gene>
    <name evidence="10" type="ORF">Kpol_1065p48</name>
</gene>
<evidence type="ECO:0000313" key="11">
    <source>
        <dbReference type="Proteomes" id="UP000000267"/>
    </source>
</evidence>
<dbReference type="SUPFAM" id="SSF57667">
    <property type="entry name" value="beta-beta-alpha zinc fingers"/>
    <property type="match status" value="1"/>
</dbReference>
<dbReference type="HOGENOM" id="CLU_761189_0_0_1"/>
<dbReference type="eggNOG" id="KOG1721">
    <property type="taxonomic scope" value="Eukaryota"/>
</dbReference>
<evidence type="ECO:0000256" key="4">
    <source>
        <dbReference type="ARBA" id="ARBA00022833"/>
    </source>
</evidence>
<dbReference type="GeneID" id="5545204"/>
<dbReference type="GO" id="GO:0008270">
    <property type="term" value="F:zinc ion binding"/>
    <property type="evidence" value="ECO:0007669"/>
    <property type="project" value="UniProtKB-KW"/>
</dbReference>
<keyword evidence="3 7" id="KW-0863">Zinc-finger</keyword>
<comment type="similarity">
    <text evidence="5">Belongs to the pacC/RIM101 family.</text>
</comment>
<dbReference type="GO" id="GO:0000785">
    <property type="term" value="C:chromatin"/>
    <property type="evidence" value="ECO:0007669"/>
    <property type="project" value="TreeGrafter"/>
</dbReference>
<dbReference type="FunFam" id="3.30.160.60:FF:000340">
    <property type="entry name" value="zinc finger protein 473 isoform X1"/>
    <property type="match status" value="1"/>
</dbReference>
<dbReference type="OrthoDB" id="6077919at2759"/>
<sequence length="364" mass="41507">MSRNDTIQIGEHNHIKEYGLVYNQSEPFEYYYQDGDFEFDDILSILDEEKTDSDNPSLNDDLNFFSHTQQPNSKNFMIHKDEKLYRYNYDTELLIQPKISSPFEDAKIFKSFKDTNDYSTDPSVYSHDEADAYTDMLSVMFKSSAKSNFLTSNAMIRAKSNSTLINPFHDMFENVHIDPLNDIGLGKRNIDIDNSPDSQTPNLTPTSAYSNDNREIIFDSDPANYLNTDFGLVPDTTTCSPSPASSTSSPISKVHHQVKRMSHQNTSSLAYQQMKYSCDVCGKKFKRPSSLNTHTNIHTGNKPYSCPAAKCKKAFNAKSNMLRHYKLHFRISNGAYLLPNGEMTTKKPTSKQLFPLLVEHNIVE</sequence>
<name>A7TL68_VANPO</name>
<feature type="domain" description="C2H2-type" evidence="9">
    <location>
        <begin position="304"/>
        <end position="328"/>
    </location>
</feature>
<dbReference type="Proteomes" id="UP000000267">
    <property type="component" value="Unassembled WGS sequence"/>
</dbReference>
<dbReference type="InParanoid" id="A7TL68"/>
<dbReference type="EMBL" id="DS480412">
    <property type="protein sequence ID" value="EDO17031.1"/>
    <property type="molecule type" value="Genomic_DNA"/>
</dbReference>
<evidence type="ECO:0000259" key="9">
    <source>
        <dbReference type="PROSITE" id="PS50157"/>
    </source>
</evidence>
<evidence type="ECO:0000256" key="5">
    <source>
        <dbReference type="ARBA" id="ARBA00038089"/>
    </source>
</evidence>
<dbReference type="GO" id="GO:0005634">
    <property type="term" value="C:nucleus"/>
    <property type="evidence" value="ECO:0007669"/>
    <property type="project" value="UniProtKB-ARBA"/>
</dbReference>
<dbReference type="KEGG" id="vpo:Kpol_1065p48"/>
<evidence type="ECO:0000256" key="3">
    <source>
        <dbReference type="ARBA" id="ARBA00022771"/>
    </source>
</evidence>
<dbReference type="AlphaFoldDB" id="A7TL68"/>
<dbReference type="SMART" id="SM00355">
    <property type="entry name" value="ZnF_C2H2"/>
    <property type="match status" value="2"/>
</dbReference>
<keyword evidence="2" id="KW-0677">Repeat</keyword>
<proteinExistence type="inferred from homology"/>
<dbReference type="PANTHER" id="PTHR14003:SF20">
    <property type="entry name" value="FINGER DOMAIN PROTEIN, PUTATIVE (AFU_ORTHOLOGUE AFUA_4G10380)-RELATED"/>
    <property type="match status" value="1"/>
</dbReference>
<evidence type="ECO:0000256" key="2">
    <source>
        <dbReference type="ARBA" id="ARBA00022737"/>
    </source>
</evidence>
<keyword evidence="11" id="KW-1185">Reference proteome</keyword>
<dbReference type="GO" id="GO:0000978">
    <property type="term" value="F:RNA polymerase II cis-regulatory region sequence-specific DNA binding"/>
    <property type="evidence" value="ECO:0007669"/>
    <property type="project" value="TreeGrafter"/>
</dbReference>
<dbReference type="PhylomeDB" id="A7TL68"/>
<evidence type="ECO:0000256" key="1">
    <source>
        <dbReference type="ARBA" id="ARBA00022723"/>
    </source>
</evidence>
<keyword evidence="4" id="KW-0862">Zinc</keyword>
<protein>
    <recommendedName>
        <fullName evidence="6">pH-response transcription factor pacC/RIM101</fullName>
    </recommendedName>
</protein>
<evidence type="ECO:0000256" key="6">
    <source>
        <dbReference type="ARBA" id="ARBA00039490"/>
    </source>
</evidence>
<dbReference type="PROSITE" id="PS50157">
    <property type="entry name" value="ZINC_FINGER_C2H2_2"/>
    <property type="match status" value="2"/>
</dbReference>
<dbReference type="Gene3D" id="3.30.160.60">
    <property type="entry name" value="Classic Zinc Finger"/>
    <property type="match status" value="2"/>
</dbReference>
<keyword evidence="1" id="KW-0479">Metal-binding</keyword>
<accession>A7TL68</accession>
<dbReference type="GO" id="GO:0000981">
    <property type="term" value="F:DNA-binding transcription factor activity, RNA polymerase II-specific"/>
    <property type="evidence" value="ECO:0007669"/>
    <property type="project" value="TreeGrafter"/>
</dbReference>
<feature type="compositionally biased region" description="Polar residues" evidence="8">
    <location>
        <begin position="195"/>
        <end position="210"/>
    </location>
</feature>
<reference evidence="10 11" key="1">
    <citation type="journal article" date="2007" name="Proc. Natl. Acad. Sci. U.S.A.">
        <title>Independent sorting-out of thousands of duplicated gene pairs in two yeast species descended from a whole-genome duplication.</title>
        <authorList>
            <person name="Scannell D.R."/>
            <person name="Frank A.C."/>
            <person name="Conant G.C."/>
            <person name="Byrne K.P."/>
            <person name="Woolfit M."/>
            <person name="Wolfe K.H."/>
        </authorList>
    </citation>
    <scope>NUCLEOTIDE SEQUENCE [LARGE SCALE GENOMIC DNA]</scope>
    <source>
        <strain evidence="11">ATCC 22028 / DSM 70294 / BCRC 21397 / CBS 2163 / NBRC 10782 / NRRL Y-8283 / UCD 57-17</strain>
    </source>
</reference>
<dbReference type="PROSITE" id="PS00028">
    <property type="entry name" value="ZINC_FINGER_C2H2_1"/>
    <property type="match status" value="2"/>
</dbReference>
<evidence type="ECO:0000256" key="7">
    <source>
        <dbReference type="PROSITE-ProRule" id="PRU00042"/>
    </source>
</evidence>
<dbReference type="PANTHER" id="PTHR14003">
    <property type="entry name" value="TRANSCRIPTIONAL REPRESSOR PROTEIN YY"/>
    <property type="match status" value="1"/>
</dbReference>
<feature type="domain" description="C2H2-type" evidence="9">
    <location>
        <begin position="276"/>
        <end position="303"/>
    </location>
</feature>
<evidence type="ECO:0000256" key="8">
    <source>
        <dbReference type="SAM" id="MobiDB-lite"/>
    </source>
</evidence>
<feature type="region of interest" description="Disordered" evidence="8">
    <location>
        <begin position="191"/>
        <end position="210"/>
    </location>
</feature>
<dbReference type="RefSeq" id="XP_001644889.1">
    <property type="nucleotide sequence ID" value="XM_001644839.1"/>
</dbReference>
<dbReference type="GO" id="GO:0005667">
    <property type="term" value="C:transcription regulator complex"/>
    <property type="evidence" value="ECO:0007669"/>
    <property type="project" value="TreeGrafter"/>
</dbReference>
<dbReference type="InterPro" id="IPR036236">
    <property type="entry name" value="Znf_C2H2_sf"/>
</dbReference>
<dbReference type="Pfam" id="PF00096">
    <property type="entry name" value="zf-C2H2"/>
    <property type="match status" value="2"/>
</dbReference>